<dbReference type="EMBL" id="JAKGBZ010000043">
    <property type="protein sequence ID" value="MCF3948236.1"/>
    <property type="molecule type" value="Genomic_DNA"/>
</dbReference>
<name>A0ABS9E2S6_9PROT</name>
<accession>A0ABS9E2S6</accession>
<evidence type="ECO:0008006" key="4">
    <source>
        <dbReference type="Google" id="ProtNLM"/>
    </source>
</evidence>
<keyword evidence="3" id="KW-1185">Reference proteome</keyword>
<proteinExistence type="predicted"/>
<gene>
    <name evidence="2" type="ORF">L2A60_16295</name>
</gene>
<organism evidence="2 3">
    <name type="scientific">Acidiphilium iwatense</name>
    <dbReference type="NCBI Taxonomy" id="768198"/>
    <lineage>
        <taxon>Bacteria</taxon>
        <taxon>Pseudomonadati</taxon>
        <taxon>Pseudomonadota</taxon>
        <taxon>Alphaproteobacteria</taxon>
        <taxon>Acetobacterales</taxon>
        <taxon>Acidocellaceae</taxon>
        <taxon>Acidiphilium</taxon>
    </lineage>
</organism>
<protein>
    <recommendedName>
        <fullName evidence="4">Transposase</fullName>
    </recommendedName>
</protein>
<dbReference type="RefSeq" id="WP_235705518.1">
    <property type="nucleotide sequence ID" value="NZ_JAKGBZ010000043.1"/>
</dbReference>
<comment type="caution">
    <text evidence="2">The sequence shown here is derived from an EMBL/GenBank/DDBJ whole genome shotgun (WGS) entry which is preliminary data.</text>
</comment>
<feature type="region of interest" description="Disordered" evidence="1">
    <location>
        <begin position="59"/>
        <end position="79"/>
    </location>
</feature>
<evidence type="ECO:0000313" key="2">
    <source>
        <dbReference type="EMBL" id="MCF3948236.1"/>
    </source>
</evidence>
<evidence type="ECO:0000256" key="1">
    <source>
        <dbReference type="SAM" id="MobiDB-lite"/>
    </source>
</evidence>
<evidence type="ECO:0000313" key="3">
    <source>
        <dbReference type="Proteomes" id="UP001521209"/>
    </source>
</evidence>
<reference evidence="2 3" key="1">
    <citation type="submission" date="2022-01" db="EMBL/GenBank/DDBJ databases">
        <authorList>
            <person name="Won M."/>
            <person name="Kim S.-J."/>
            <person name="Kwon S.-W."/>
        </authorList>
    </citation>
    <scope>NUCLEOTIDE SEQUENCE [LARGE SCALE GENOMIC DNA]</scope>
    <source>
        <strain evidence="2 3">KCTC 23505</strain>
    </source>
</reference>
<dbReference type="Proteomes" id="UP001521209">
    <property type="component" value="Unassembled WGS sequence"/>
</dbReference>
<feature type="region of interest" description="Disordered" evidence="1">
    <location>
        <begin position="146"/>
        <end position="166"/>
    </location>
</feature>
<sequence length="195" mass="21544">MEAVAKFVWIIEAFRRAVAACGHRGAFGPPDNGLTQAIHARLGRLAARFSALVAKFQSGTLTPPRNHPRPARKDRPPLPRPILPRRFGFVAAGGYEISGYASHLTRFLAQPETETIIAADPRFGRVLRPLCHMLGIAAPACIRLPARPRKPRPRPPAPPEPEETIVWFHSPGPKVARTCWMPPKSRRHGRAPPSH</sequence>